<keyword evidence="20" id="KW-0180">Complement pathway</keyword>
<feature type="domain" description="CUB" evidence="32">
    <location>
        <begin position="13"/>
        <end position="137"/>
    </location>
</feature>
<evidence type="ECO:0000256" key="1">
    <source>
        <dbReference type="ARBA" id="ARBA00001057"/>
    </source>
</evidence>
<evidence type="ECO:0000256" key="31">
    <source>
        <dbReference type="PROSITE-ProRule" id="PRU00302"/>
    </source>
</evidence>
<dbReference type="CDD" id="cd00054">
    <property type="entry name" value="EGF_CA"/>
    <property type="match status" value="1"/>
</dbReference>
<dbReference type="Proteomes" id="UP000694545">
    <property type="component" value="Unplaced"/>
</dbReference>
<feature type="domain" description="Peptidase S1" evidence="33">
    <location>
        <begin position="452"/>
        <end position="708"/>
    </location>
</feature>
<name>A0A8D2IPL2_VARKO</name>
<comment type="subunit">
    <text evidence="25">Core component of the complement C1 complex, a calcium-dependent complex composed of 1 molecule of the C1Q subcomplex, 2 molecules of C1R and 2 molecules of C1S. The C1Q subcomplex is composed 18 subunits: 3 chains of C1QA, C1QB, and C1QC trimerize to form 6 collagen-like triple helices connected to six globular ligand-recognition modules. Within the C1 complex, C1R is a dimer of identical chains, each of which is activated by cleavage into two chains, heavy and light, connected by disulfide bonds.</text>
</comment>
<dbReference type="PANTHER" id="PTHR24255">
    <property type="entry name" value="COMPLEMENT COMPONENT 1, S SUBCOMPONENT-RELATED"/>
    <property type="match status" value="1"/>
</dbReference>
<organism evidence="35 36">
    <name type="scientific">Varanus komodoensis</name>
    <name type="common">Komodo dragon</name>
    <dbReference type="NCBI Taxonomy" id="61221"/>
    <lineage>
        <taxon>Eukaryota</taxon>
        <taxon>Metazoa</taxon>
        <taxon>Chordata</taxon>
        <taxon>Craniata</taxon>
        <taxon>Vertebrata</taxon>
        <taxon>Euteleostomi</taxon>
        <taxon>Lepidosauria</taxon>
        <taxon>Squamata</taxon>
        <taxon>Bifurcata</taxon>
        <taxon>Unidentata</taxon>
        <taxon>Episquamata</taxon>
        <taxon>Toxicofera</taxon>
        <taxon>Anguimorpha</taxon>
        <taxon>Paleoanguimorpha</taxon>
        <taxon>Varanoidea</taxon>
        <taxon>Varanidae</taxon>
        <taxon>Varanus</taxon>
    </lineage>
</organism>
<dbReference type="InterPro" id="IPR009003">
    <property type="entry name" value="Peptidase_S1_PA"/>
</dbReference>
<feature type="binding site" evidence="29">
    <location>
        <position position="141"/>
    </location>
    <ligand>
        <name>Ca(2+)</name>
        <dbReference type="ChEBI" id="CHEBI:29108"/>
        <label>2</label>
    </ligand>
</feature>
<dbReference type="Gene3D" id="2.10.25.10">
    <property type="entry name" value="Laminin"/>
    <property type="match status" value="1"/>
</dbReference>
<dbReference type="Gene3D" id="2.60.120.290">
    <property type="entry name" value="Spermadhesin, CUB domain"/>
    <property type="match status" value="2"/>
</dbReference>
<evidence type="ECO:0000313" key="36">
    <source>
        <dbReference type="Proteomes" id="UP000694545"/>
    </source>
</evidence>
<comment type="catalytic activity">
    <reaction evidence="1">
        <text>Selective cleavage of Lys(or Arg)-|-Ile bond in complement subcomponent C1s to form the active form of C1s (EC 3.4.21.42).</text>
        <dbReference type="EC" id="3.4.21.41"/>
    </reaction>
</comment>
<dbReference type="SMART" id="SM00032">
    <property type="entry name" value="CCP"/>
    <property type="match status" value="2"/>
</dbReference>
<comment type="PTM">
    <text evidence="28">The iron and 2-oxoglutarate dependent 3-hydroxylation of aspartate and asparagine is (R) stereospecific within EGF domains.</text>
</comment>
<evidence type="ECO:0000256" key="27">
    <source>
        <dbReference type="PIRSR" id="PIRSR001155-2"/>
    </source>
</evidence>
<keyword evidence="16" id="KW-0068">Autocatalytic cleavage</keyword>
<evidence type="ECO:0000256" key="7">
    <source>
        <dbReference type="ARBA" id="ARBA00022536"/>
    </source>
</evidence>
<feature type="disulfide bond" description="Interchain (between heavy and light chains)" evidence="27">
    <location>
        <begin position="439"/>
        <end position="578"/>
    </location>
</feature>
<feature type="active site" description="Charge relay system" evidence="26">
    <location>
        <position position="493"/>
    </location>
</feature>
<dbReference type="InterPro" id="IPR033116">
    <property type="entry name" value="TRYPSIN_SER"/>
</dbReference>
<evidence type="ECO:0000256" key="24">
    <source>
        <dbReference type="ARBA" id="ARBA00093383"/>
    </source>
</evidence>
<evidence type="ECO:0000256" key="13">
    <source>
        <dbReference type="ARBA" id="ARBA00022729"/>
    </source>
</evidence>
<dbReference type="FunFam" id="2.60.120.290:FF:000006">
    <property type="entry name" value="Mannan-binding lectin serine protease 1"/>
    <property type="match status" value="1"/>
</dbReference>
<dbReference type="SMART" id="SM00179">
    <property type="entry name" value="EGF_CA"/>
    <property type="match status" value="1"/>
</dbReference>
<dbReference type="GO" id="GO:0009986">
    <property type="term" value="C:cell surface"/>
    <property type="evidence" value="ECO:0007669"/>
    <property type="project" value="UniProtKB-SubCell"/>
</dbReference>
<evidence type="ECO:0000256" key="23">
    <source>
        <dbReference type="ARBA" id="ARBA00023278"/>
    </source>
</evidence>
<dbReference type="FunFam" id="2.10.70.10:FF:000016">
    <property type="entry name" value="Mannan-binding lectin serine protease 1"/>
    <property type="match status" value="1"/>
</dbReference>
<dbReference type="SUPFAM" id="SSF57196">
    <property type="entry name" value="EGF/Laminin"/>
    <property type="match status" value="1"/>
</dbReference>
<feature type="disulfide bond" evidence="27">
    <location>
        <begin position="302"/>
        <end position="351"/>
    </location>
</feature>
<keyword evidence="21 27" id="KW-1015">Disulfide bond</keyword>
<evidence type="ECO:0000256" key="19">
    <source>
        <dbReference type="ARBA" id="ARBA00022859"/>
    </source>
</evidence>
<reference evidence="35" key="1">
    <citation type="submission" date="2025-08" db="UniProtKB">
        <authorList>
            <consortium name="Ensembl"/>
        </authorList>
    </citation>
    <scope>IDENTIFICATION</scope>
</reference>
<dbReference type="SMART" id="SM00020">
    <property type="entry name" value="Tryp_SPc"/>
    <property type="match status" value="1"/>
</dbReference>
<dbReference type="InterPro" id="IPR001314">
    <property type="entry name" value="Peptidase_S1A"/>
</dbReference>
<feature type="domain" description="Sushi" evidence="34">
    <location>
        <begin position="367"/>
        <end position="437"/>
    </location>
</feature>
<feature type="disulfide bond" evidence="27">
    <location>
        <begin position="331"/>
        <end position="364"/>
    </location>
</feature>
<dbReference type="Pfam" id="PF00431">
    <property type="entry name" value="CUB"/>
    <property type="match status" value="2"/>
</dbReference>
<dbReference type="PANTHER" id="PTHR24255:SF25">
    <property type="entry name" value="COMPLEMENT C1R SUBCOMPONENT"/>
    <property type="match status" value="1"/>
</dbReference>
<feature type="modified residue" description="Phosphoserine; by CK2" evidence="28">
    <location>
        <position position="199"/>
    </location>
</feature>
<evidence type="ECO:0000256" key="16">
    <source>
        <dbReference type="ARBA" id="ARBA00022813"/>
    </source>
</evidence>
<evidence type="ECO:0000256" key="15">
    <source>
        <dbReference type="ARBA" id="ARBA00022801"/>
    </source>
</evidence>
<feature type="binding site" evidence="29">
    <location>
        <position position="164"/>
    </location>
    <ligand>
        <name>Ca(2+)</name>
        <dbReference type="ChEBI" id="CHEBI:29108"/>
        <label>2</label>
    </ligand>
</feature>
<feature type="active site" description="Charge relay system" evidence="26">
    <location>
        <position position="660"/>
    </location>
</feature>
<dbReference type="SMART" id="SM00042">
    <property type="entry name" value="CUB"/>
    <property type="match status" value="2"/>
</dbReference>
<dbReference type="PRINTS" id="PR00722">
    <property type="entry name" value="CHYMOTRYPSIN"/>
</dbReference>
<feature type="modified residue" description="(3R)-3-hydroxyasparagine" evidence="28">
    <location>
        <position position="160"/>
    </location>
</feature>
<keyword evidence="15" id="KW-0378">Hydrolase</keyword>
<evidence type="ECO:0000256" key="30">
    <source>
        <dbReference type="PROSITE-ProRule" id="PRU00059"/>
    </source>
</evidence>
<evidence type="ECO:0000256" key="4">
    <source>
        <dbReference type="ARBA" id="ARBA00009228"/>
    </source>
</evidence>
<dbReference type="InterPro" id="IPR035976">
    <property type="entry name" value="Sushi/SCR/CCP_sf"/>
</dbReference>
<dbReference type="GO" id="GO:0035821">
    <property type="term" value="P:modulation of process of another organism"/>
    <property type="evidence" value="ECO:0007669"/>
    <property type="project" value="UniProtKB-ARBA"/>
</dbReference>
<evidence type="ECO:0000259" key="33">
    <source>
        <dbReference type="PROSITE" id="PS50240"/>
    </source>
</evidence>
<dbReference type="PROSITE" id="PS01187">
    <property type="entry name" value="EGF_CA"/>
    <property type="match status" value="1"/>
</dbReference>
<evidence type="ECO:0000256" key="14">
    <source>
        <dbReference type="ARBA" id="ARBA00022737"/>
    </source>
</evidence>
<evidence type="ECO:0000256" key="10">
    <source>
        <dbReference type="ARBA" id="ARBA00022659"/>
    </source>
</evidence>
<keyword evidence="6" id="KW-0964">Secreted</keyword>
<feature type="binding site" evidence="29">
    <location>
        <position position="161"/>
    </location>
    <ligand>
        <name>Ca(2+)</name>
        <dbReference type="ChEBI" id="CHEBI:29108"/>
        <label>2</label>
    </ligand>
</feature>
<feature type="domain" description="Sushi" evidence="34">
    <location>
        <begin position="300"/>
        <end position="366"/>
    </location>
</feature>
<dbReference type="InterPro" id="IPR000436">
    <property type="entry name" value="Sushi_SCR_CCP_dom"/>
</dbReference>
<comment type="function">
    <text evidence="24">Serine protease component of the complement C1 complex, a multiprotein complex that initiates the classical pathway of the complement system, a cascade of proteins that leads to phagocytosis and breakdown of pathogens and signaling that strengthens the adaptive immune system. C1R catalyzes the first enzymatic step in the classical complement pathway: it is activated by the C1Q subcomplex of the C1 complex, which associates with IgG or IgM immunoglobulins complexed with antigens to form antigen-antibody complexes on the surface of pathogens. Immunoglobulin-binding promotes the autocatalytic cleavage and activation of C1R. Activated C1R then cleaves and activates C1S, the second protease of the classical complement pathway. It is unclear if C1R activates C1S within single, strained C1 complexes or between neighboring C1 complexes on surfaces.</text>
</comment>
<dbReference type="InterPro" id="IPR000859">
    <property type="entry name" value="CUB_dom"/>
</dbReference>
<evidence type="ECO:0000256" key="25">
    <source>
        <dbReference type="ARBA" id="ARBA00093536"/>
    </source>
</evidence>
<dbReference type="GO" id="GO:0072562">
    <property type="term" value="C:blood microparticle"/>
    <property type="evidence" value="ECO:0007669"/>
    <property type="project" value="TreeGrafter"/>
</dbReference>
<evidence type="ECO:0000256" key="9">
    <source>
        <dbReference type="ARBA" id="ARBA00022588"/>
    </source>
</evidence>
<reference evidence="35" key="2">
    <citation type="submission" date="2025-09" db="UniProtKB">
        <authorList>
            <consortium name="Ensembl"/>
        </authorList>
    </citation>
    <scope>IDENTIFICATION</scope>
</reference>
<dbReference type="PIRSF" id="PIRSF001155">
    <property type="entry name" value="C1r_C1s_MASP"/>
    <property type="match status" value="1"/>
</dbReference>
<evidence type="ECO:0000256" key="29">
    <source>
        <dbReference type="PIRSR" id="PIRSR001155-4"/>
    </source>
</evidence>
<dbReference type="EC" id="3.4.21.41" evidence="5"/>
<dbReference type="PROSITE" id="PS01180">
    <property type="entry name" value="CUB"/>
    <property type="match status" value="2"/>
</dbReference>
<keyword evidence="8 28" id="KW-0597">Phosphoprotein</keyword>
<dbReference type="InterPro" id="IPR043504">
    <property type="entry name" value="Peptidase_S1_PA_chymotrypsin"/>
</dbReference>
<feature type="disulfide bond" evidence="27 30">
    <location>
        <begin position="186"/>
        <end position="213"/>
    </location>
</feature>
<keyword evidence="14" id="KW-0677">Repeat</keyword>
<dbReference type="PROSITE" id="PS50923">
    <property type="entry name" value="SUSHI"/>
    <property type="match status" value="2"/>
</dbReference>
<dbReference type="FunFam" id="2.10.70.10:FF:000040">
    <property type="entry name" value="Complement C1r subcomponent"/>
    <property type="match status" value="1"/>
</dbReference>
<feature type="binding site" evidence="29">
    <location>
        <position position="283"/>
    </location>
    <ligand>
        <name>Ca(2+)</name>
        <dbReference type="ChEBI" id="CHEBI:29108"/>
        <label>3</label>
    </ligand>
</feature>
<dbReference type="OMA" id="SKGNRMH"/>
<dbReference type="SMART" id="SM00181">
    <property type="entry name" value="EGF"/>
    <property type="match status" value="1"/>
</dbReference>
<dbReference type="GO" id="GO:0004252">
    <property type="term" value="F:serine-type endopeptidase activity"/>
    <property type="evidence" value="ECO:0007669"/>
    <property type="project" value="UniProtKB-EC"/>
</dbReference>
<dbReference type="PROSITE" id="PS01186">
    <property type="entry name" value="EGF_2"/>
    <property type="match status" value="1"/>
</dbReference>
<dbReference type="InterPro" id="IPR024175">
    <property type="entry name" value="Pept_S1A_C1r/C1S/mannan-bd"/>
</dbReference>
<feature type="binding site" evidence="29">
    <location>
        <position position="62"/>
    </location>
    <ligand>
        <name>Ca(2+)</name>
        <dbReference type="ChEBI" id="CHEBI:29108"/>
        <label>1</label>
    </ligand>
</feature>
<keyword evidence="18 29" id="KW-0106">Calcium</keyword>
<keyword evidence="13" id="KW-0732">Signal</keyword>
<comment type="subcellular location">
    <subcellularLocation>
        <location evidence="2">Cell surface</location>
    </subcellularLocation>
    <subcellularLocation>
        <location evidence="3">Secreted</location>
    </subcellularLocation>
</comment>
<dbReference type="GO" id="GO:0045087">
    <property type="term" value="P:innate immune response"/>
    <property type="evidence" value="ECO:0007669"/>
    <property type="project" value="UniProtKB-KW"/>
</dbReference>
<evidence type="ECO:0000256" key="2">
    <source>
        <dbReference type="ARBA" id="ARBA00004241"/>
    </source>
</evidence>
<keyword evidence="23 28" id="KW-0379">Hydroxylation</keyword>
<feature type="binding site" evidence="29">
    <location>
        <position position="246"/>
    </location>
    <ligand>
        <name>Ca(2+)</name>
        <dbReference type="ChEBI" id="CHEBI:29108"/>
        <label>3</label>
    </ligand>
</feature>
<evidence type="ECO:0000256" key="12">
    <source>
        <dbReference type="ARBA" id="ARBA00022723"/>
    </source>
</evidence>
<evidence type="ECO:0000256" key="22">
    <source>
        <dbReference type="ARBA" id="ARBA00023180"/>
    </source>
</evidence>
<keyword evidence="12 29" id="KW-0479">Metal-binding</keyword>
<dbReference type="AlphaFoldDB" id="A0A8D2IPL2"/>
<dbReference type="InterPro" id="IPR035914">
    <property type="entry name" value="Sperma_CUB_dom_sf"/>
</dbReference>
<evidence type="ECO:0000256" key="6">
    <source>
        <dbReference type="ARBA" id="ARBA00022525"/>
    </source>
</evidence>
<feature type="binding site" evidence="29">
    <location>
        <position position="70"/>
    </location>
    <ligand>
        <name>Ca(2+)</name>
        <dbReference type="ChEBI" id="CHEBI:29108"/>
        <label>1</label>
    </ligand>
</feature>
<protein>
    <recommendedName>
        <fullName evidence="5">complement subcomponent C1r</fullName>
        <ecNumber evidence="5">3.4.21.41</ecNumber>
    </recommendedName>
</protein>
<evidence type="ECO:0000313" key="35">
    <source>
        <dbReference type="Ensembl" id="ENSVKKP00000003979.1"/>
    </source>
</evidence>
<comment type="similarity">
    <text evidence="4">Belongs to the peptidase S1 family. Snake venom subfamily.</text>
</comment>
<dbReference type="CDD" id="cd00033">
    <property type="entry name" value="CCP"/>
    <property type="match status" value="2"/>
</dbReference>
<keyword evidence="11" id="KW-0645">Protease</keyword>
<feature type="disulfide bond" evidence="27">
    <location>
        <begin position="369"/>
        <end position="417"/>
    </location>
</feature>
<feature type="disulfide bond" evidence="27">
    <location>
        <begin position="399"/>
        <end position="435"/>
    </location>
</feature>
<evidence type="ECO:0000256" key="20">
    <source>
        <dbReference type="ARBA" id="ARBA00022875"/>
    </source>
</evidence>
<feature type="disulfide bond" evidence="27">
    <location>
        <begin position="243"/>
        <end position="261"/>
    </location>
</feature>
<feature type="binding site" evidence="29">
    <location>
        <position position="160"/>
    </location>
    <ligand>
        <name>Ca(2+)</name>
        <dbReference type="ChEBI" id="CHEBI:29108"/>
        <label>2</label>
    </ligand>
</feature>
<keyword evidence="22" id="KW-0325">Glycoprotein</keyword>
<dbReference type="CDD" id="cd00041">
    <property type="entry name" value="CUB"/>
    <property type="match status" value="2"/>
</dbReference>
<evidence type="ECO:0000256" key="28">
    <source>
        <dbReference type="PIRSR" id="PIRSR001155-3"/>
    </source>
</evidence>
<dbReference type="FunFam" id="2.60.120.290:FF:000012">
    <property type="entry name" value="mannan-binding lectin serine protease 1 isoform X1"/>
    <property type="match status" value="1"/>
</dbReference>
<dbReference type="PROSITE" id="PS00135">
    <property type="entry name" value="TRYPSIN_SER"/>
    <property type="match status" value="1"/>
</dbReference>
<dbReference type="SUPFAM" id="SSF57535">
    <property type="entry name" value="Complement control module/SCR domain"/>
    <property type="match status" value="2"/>
</dbReference>
<dbReference type="GO" id="GO:0005509">
    <property type="term" value="F:calcium ion binding"/>
    <property type="evidence" value="ECO:0007669"/>
    <property type="project" value="InterPro"/>
</dbReference>
<dbReference type="InterPro" id="IPR001254">
    <property type="entry name" value="Trypsin_dom"/>
</dbReference>
<keyword evidence="19" id="KW-0391">Immunity</keyword>
<dbReference type="GO" id="GO:0031638">
    <property type="term" value="P:zymogen activation"/>
    <property type="evidence" value="ECO:0007669"/>
    <property type="project" value="TreeGrafter"/>
</dbReference>
<feature type="disulfide bond" evidence="27">
    <location>
        <begin position="623"/>
        <end position="645"/>
    </location>
</feature>
<evidence type="ECO:0000256" key="17">
    <source>
        <dbReference type="ARBA" id="ARBA00022825"/>
    </source>
</evidence>
<evidence type="ECO:0000256" key="8">
    <source>
        <dbReference type="ARBA" id="ARBA00022553"/>
    </source>
</evidence>
<keyword evidence="10 31" id="KW-0768">Sushi</keyword>
<evidence type="ECO:0000256" key="21">
    <source>
        <dbReference type="ARBA" id="ARBA00023157"/>
    </source>
</evidence>
<feature type="binding site" evidence="29">
    <location>
        <position position="138"/>
    </location>
    <ligand>
        <name>Ca(2+)</name>
        <dbReference type="ChEBI" id="CHEBI:29108"/>
        <label>2</label>
    </ligand>
</feature>
<dbReference type="Pfam" id="PF00084">
    <property type="entry name" value="Sushi"/>
    <property type="match status" value="2"/>
</dbReference>
<evidence type="ECO:0000259" key="32">
    <source>
        <dbReference type="PROSITE" id="PS01180"/>
    </source>
</evidence>
<keyword evidence="9" id="KW-0399">Innate immunity</keyword>
<dbReference type="CDD" id="cd00190">
    <property type="entry name" value="Tryp_SPc"/>
    <property type="match status" value="1"/>
</dbReference>
<evidence type="ECO:0000256" key="11">
    <source>
        <dbReference type="ARBA" id="ARBA00022670"/>
    </source>
</evidence>
<comment type="caution">
    <text evidence="31">Lacks conserved residue(s) required for the propagation of feature annotation.</text>
</comment>
<keyword evidence="17" id="KW-0720">Serine protease</keyword>
<dbReference type="Pfam" id="PF14670">
    <property type="entry name" value="FXa_inhibition"/>
    <property type="match status" value="1"/>
</dbReference>
<feature type="disulfide bond" evidence="27">
    <location>
        <begin position="142"/>
        <end position="158"/>
    </location>
</feature>
<dbReference type="InterPro" id="IPR001881">
    <property type="entry name" value="EGF-like_Ca-bd_dom"/>
</dbReference>
<evidence type="ECO:0000256" key="3">
    <source>
        <dbReference type="ARBA" id="ARBA00004613"/>
    </source>
</evidence>
<evidence type="ECO:0000259" key="34">
    <source>
        <dbReference type="PROSITE" id="PS50923"/>
    </source>
</evidence>
<feature type="disulfide bond" evidence="27">
    <location>
        <begin position="154"/>
        <end position="167"/>
    </location>
</feature>
<feature type="disulfide bond" evidence="27">
    <location>
        <begin position="67"/>
        <end position="85"/>
    </location>
</feature>
<feature type="disulfide bond" evidence="27">
    <location>
        <begin position="656"/>
        <end position="686"/>
    </location>
</feature>
<dbReference type="FunFam" id="2.10.25.10:FF:000059">
    <property type="entry name" value="Mannan-binding lectin serine protease 1"/>
    <property type="match status" value="1"/>
</dbReference>
<dbReference type="PROSITE" id="PS50240">
    <property type="entry name" value="TRYPSIN_DOM"/>
    <property type="match status" value="1"/>
</dbReference>
<dbReference type="Gene3D" id="2.40.10.10">
    <property type="entry name" value="Trypsin-like serine proteases"/>
    <property type="match status" value="3"/>
</dbReference>
<feature type="binding site" evidence="29">
    <location>
        <position position="115"/>
    </location>
    <ligand>
        <name>Ca(2+)</name>
        <dbReference type="ChEBI" id="CHEBI:29108"/>
        <label>1</label>
    </ligand>
</feature>
<feature type="disulfide bond" evidence="27">
    <location>
        <begin position="169"/>
        <end position="182"/>
    </location>
</feature>
<feature type="domain" description="CUB" evidence="32">
    <location>
        <begin position="186"/>
        <end position="298"/>
    </location>
</feature>
<dbReference type="InterPro" id="IPR018097">
    <property type="entry name" value="EGF_Ca-bd_CS"/>
</dbReference>
<dbReference type="FunFam" id="2.40.10.10:FF:000035">
    <property type="entry name" value="Complement C1r subcomponent"/>
    <property type="match status" value="1"/>
</dbReference>
<feature type="binding site" evidence="29">
    <location>
        <position position="117"/>
    </location>
    <ligand>
        <name>Ca(2+)</name>
        <dbReference type="ChEBI" id="CHEBI:29108"/>
        <label>1</label>
    </ligand>
</feature>
<dbReference type="InterPro" id="IPR000742">
    <property type="entry name" value="EGF"/>
</dbReference>
<dbReference type="SUPFAM" id="SSF50494">
    <property type="entry name" value="Trypsin-like serine proteases"/>
    <property type="match status" value="1"/>
</dbReference>
<feature type="binding site" evidence="29">
    <location>
        <position position="285"/>
    </location>
    <ligand>
        <name>Ca(2+)</name>
        <dbReference type="ChEBI" id="CHEBI:29108"/>
        <label>3</label>
    </ligand>
</feature>
<evidence type="ECO:0000256" key="18">
    <source>
        <dbReference type="ARBA" id="ARBA00022837"/>
    </source>
</evidence>
<dbReference type="SUPFAM" id="SSF49854">
    <property type="entry name" value="Spermadhesin, CUB domain"/>
    <property type="match status" value="2"/>
</dbReference>
<dbReference type="GO" id="GO:0006958">
    <property type="term" value="P:complement activation, classical pathway"/>
    <property type="evidence" value="ECO:0007669"/>
    <property type="project" value="UniProtKB-KW"/>
</dbReference>
<evidence type="ECO:0000256" key="26">
    <source>
        <dbReference type="PIRSR" id="PIRSR001155-1"/>
    </source>
</evidence>
<dbReference type="Pfam" id="PF00089">
    <property type="entry name" value="Trypsin"/>
    <property type="match status" value="1"/>
</dbReference>
<keyword evidence="36" id="KW-1185">Reference proteome</keyword>
<keyword evidence="7" id="KW-0245">EGF-like domain</keyword>
<accession>A0A8D2IPL2</accession>
<evidence type="ECO:0000256" key="5">
    <source>
        <dbReference type="ARBA" id="ARBA00011907"/>
    </source>
</evidence>
<feature type="active site" description="Charge relay system" evidence="26">
    <location>
        <position position="558"/>
    </location>
</feature>
<proteinExistence type="inferred from homology"/>
<dbReference type="Gene3D" id="2.10.70.10">
    <property type="entry name" value="Complement Module, domain 1"/>
    <property type="match status" value="2"/>
</dbReference>
<sequence length="718" mass="80752">MWIAGIFLVAVVSSMPVSRRLYGEVSSPNYPKPYPNNNITTWDISVPKGYRVKLNFWHFDLEPSEACHYDYVKIKADKKDLGRYCGQVDSAIGNHPKGREFLSMGNTMQLLFHSDFSNEENGISVSYKGFQAYYQAVDLDECTHGNANEDGPRCQHFCHNYIGGYFCSCQPGYRLQSDRHSCRVDCSNVMFTELSGYLSSPGYPQPYPADLQCNYSIRVEKGLTITLKVLEPFEIDDHQQVHCPYDQLKIQVGGKVIHEFCGTVSPGAIETNSPSVDVLFLTDESGVSRGWKIQYSTERIRCPQPVPNDEFTIIRELQPVYRFQDYFIVSCRTGYNLVEGHERLPSFTAVCQDDGTWHRQMPHCEIVNCGEPAKLLNGAFDYVSQPKNNNYQSTIRYRCNEPYYHMVPRMGTDTYSCSSEGSWKDQRDQEDIPLCLPVCGMPDNPVSQIQRIIGGSDAKPGSFPWQAMTVMTGDALRAGGALLSDRWILTAAHTILPKGQEKPDNRSQAFLKQMAEKAEIFMGHTVVTELYKLGNRPVRRLFIHPDYVQGEDHNFDGDIALIELRDPVTLGPDVLPVCLPSSGNDSYYVPGWMGYASGFGVEKNILANKLKYAPIPVADRELCEGWLRGKQINKQDPAFTINMFCAGSPKEGKDTCQGDSGGALTVRDPETERWVATGIVSWGIGCGKGYGFYTKVMNYLDWIKGIVGNDWLSMQVPY</sequence>
<dbReference type="Ensembl" id="ENSVKKT00000004087.1">
    <property type="protein sequence ID" value="ENSVKKP00000003979.1"/>
    <property type="gene ID" value="ENSVKKG00000002560.1"/>
</dbReference>